<keyword evidence="3" id="KW-0804">Transcription</keyword>
<evidence type="ECO:0000313" key="5">
    <source>
        <dbReference type="EMBL" id="GLQ75886.1"/>
    </source>
</evidence>
<evidence type="ECO:0000313" key="6">
    <source>
        <dbReference type="Proteomes" id="UP001156690"/>
    </source>
</evidence>
<dbReference type="GO" id="GO:0043565">
    <property type="term" value="F:sequence-specific DNA binding"/>
    <property type="evidence" value="ECO:0007669"/>
    <property type="project" value="InterPro"/>
</dbReference>
<dbReference type="InterPro" id="IPR018060">
    <property type="entry name" value="HTH_AraC"/>
</dbReference>
<dbReference type="GO" id="GO:0003700">
    <property type="term" value="F:DNA-binding transcription factor activity"/>
    <property type="evidence" value="ECO:0007669"/>
    <property type="project" value="InterPro"/>
</dbReference>
<organism evidence="5 6">
    <name type="scientific">Vibrio penaeicida</name>
    <dbReference type="NCBI Taxonomy" id="104609"/>
    <lineage>
        <taxon>Bacteria</taxon>
        <taxon>Pseudomonadati</taxon>
        <taxon>Pseudomonadota</taxon>
        <taxon>Gammaproteobacteria</taxon>
        <taxon>Vibrionales</taxon>
        <taxon>Vibrionaceae</taxon>
        <taxon>Vibrio</taxon>
    </lineage>
</organism>
<dbReference type="PROSITE" id="PS01124">
    <property type="entry name" value="HTH_ARAC_FAMILY_2"/>
    <property type="match status" value="1"/>
</dbReference>
<dbReference type="Gene3D" id="1.10.10.60">
    <property type="entry name" value="Homeodomain-like"/>
    <property type="match status" value="2"/>
</dbReference>
<sequence>MEKRPITLTALAFADAPVTSISGPIEVLTIAAFLAGAPQPIINIVTQDNMPVNGLGGVALSPTIAMEDVRETDILLVGSVGFPDKELKACSEAALQWLKSFESKNIPIISICTGAFALAKADLLSKCNATTHWHFANMYRDMFPEIKLRVERRVTCDNNRYCTSGISGYSDVMMLIVEQLFGLTVRENCHQFIFGDTDQVQQKSLAKFIPYRQHNDSLIHQLQDWMHSSHNYQFSVSELSKRIHLSERQMKRRFKLATGQTPIQYIQQIRLSTAKDRLEKTKQTVEEISRAVGYEDVRYFRELFKKSNDMTPLEYRKRYQH</sequence>
<protein>
    <submittedName>
        <fullName evidence="5">Transcriptional regulator</fullName>
    </submittedName>
</protein>
<dbReference type="SMART" id="SM00342">
    <property type="entry name" value="HTH_ARAC"/>
    <property type="match status" value="1"/>
</dbReference>
<dbReference type="RefSeq" id="WP_126607377.1">
    <property type="nucleotide sequence ID" value="NZ_AP025145.1"/>
</dbReference>
<dbReference type="PANTHER" id="PTHR43130:SF11">
    <property type="entry name" value="TRANSCRIPTIONAL REGULATORY PROTEIN"/>
    <property type="match status" value="1"/>
</dbReference>
<dbReference type="InterPro" id="IPR052158">
    <property type="entry name" value="INH-QAR"/>
</dbReference>
<comment type="caution">
    <text evidence="5">The sequence shown here is derived from an EMBL/GenBank/DDBJ whole genome shotgun (WGS) entry which is preliminary data.</text>
</comment>
<evidence type="ECO:0000256" key="2">
    <source>
        <dbReference type="ARBA" id="ARBA00023125"/>
    </source>
</evidence>
<evidence type="ECO:0000259" key="4">
    <source>
        <dbReference type="PROSITE" id="PS01124"/>
    </source>
</evidence>
<dbReference type="PROSITE" id="PS00041">
    <property type="entry name" value="HTH_ARAC_FAMILY_1"/>
    <property type="match status" value="1"/>
</dbReference>
<evidence type="ECO:0000256" key="3">
    <source>
        <dbReference type="ARBA" id="ARBA00023163"/>
    </source>
</evidence>
<keyword evidence="6" id="KW-1185">Reference proteome</keyword>
<dbReference type="InterPro" id="IPR029062">
    <property type="entry name" value="Class_I_gatase-like"/>
</dbReference>
<reference evidence="6" key="1">
    <citation type="journal article" date="2019" name="Int. J. Syst. Evol. Microbiol.">
        <title>The Global Catalogue of Microorganisms (GCM) 10K type strain sequencing project: providing services to taxonomists for standard genome sequencing and annotation.</title>
        <authorList>
            <consortium name="The Broad Institute Genomics Platform"/>
            <consortium name="The Broad Institute Genome Sequencing Center for Infectious Disease"/>
            <person name="Wu L."/>
            <person name="Ma J."/>
        </authorList>
    </citation>
    <scope>NUCLEOTIDE SEQUENCE [LARGE SCALE GENOMIC DNA]</scope>
    <source>
        <strain evidence="6">NBRC 15640</strain>
    </source>
</reference>
<dbReference type="PANTHER" id="PTHR43130">
    <property type="entry name" value="ARAC-FAMILY TRANSCRIPTIONAL REGULATOR"/>
    <property type="match status" value="1"/>
</dbReference>
<dbReference type="EMBL" id="BSNX01000075">
    <property type="protein sequence ID" value="GLQ75886.1"/>
    <property type="molecule type" value="Genomic_DNA"/>
</dbReference>
<dbReference type="InterPro" id="IPR002818">
    <property type="entry name" value="DJ-1/PfpI"/>
</dbReference>
<dbReference type="SUPFAM" id="SSF46689">
    <property type="entry name" value="Homeodomain-like"/>
    <property type="match status" value="2"/>
</dbReference>
<dbReference type="InterPro" id="IPR009057">
    <property type="entry name" value="Homeodomain-like_sf"/>
</dbReference>
<keyword evidence="1" id="KW-0805">Transcription regulation</keyword>
<dbReference type="InterPro" id="IPR018062">
    <property type="entry name" value="HTH_AraC-typ_CS"/>
</dbReference>
<dbReference type="Pfam" id="PF12833">
    <property type="entry name" value="HTH_18"/>
    <property type="match status" value="1"/>
</dbReference>
<dbReference type="Gene3D" id="3.40.50.880">
    <property type="match status" value="1"/>
</dbReference>
<proteinExistence type="predicted"/>
<keyword evidence="2" id="KW-0238">DNA-binding</keyword>
<feature type="domain" description="HTH araC/xylS-type" evidence="4">
    <location>
        <begin position="220"/>
        <end position="318"/>
    </location>
</feature>
<dbReference type="Pfam" id="PF01965">
    <property type="entry name" value="DJ-1_PfpI"/>
    <property type="match status" value="1"/>
</dbReference>
<name>A0AAV5P1D5_9VIBR</name>
<gene>
    <name evidence="5" type="ORF">GCM10007932_52490</name>
</gene>
<dbReference type="AlphaFoldDB" id="A0AAV5P1D5"/>
<evidence type="ECO:0000256" key="1">
    <source>
        <dbReference type="ARBA" id="ARBA00023015"/>
    </source>
</evidence>
<accession>A0AAV5P1D5</accession>
<dbReference type="SUPFAM" id="SSF52317">
    <property type="entry name" value="Class I glutamine amidotransferase-like"/>
    <property type="match status" value="1"/>
</dbReference>
<dbReference type="Proteomes" id="UP001156690">
    <property type="component" value="Unassembled WGS sequence"/>
</dbReference>